<name>A0ACC0HBH9_9ERIC</name>
<sequence>MAKGAISLFDRTEAARLKPNDGTIISILSACAESGLLGLEKRVHASIERTRYKYHTHVSNALVDMYAKCGSVHRALSIFNGMAKRDLVFWNAVIQGLAMHGHREKALHFFSRTKQEGFPPDKVTSVGVLCACTHAGRGGRVKEAFRLVRSMPMEPNAIIWDAGNFSMLSNIYASARDWRSVASVRMQMKNTGTQKPSGASSIELDVDVHEFTVVDRSHPKSDGIYQMIDGLDAAPMLHKFTLKRKAIDLQIGAQSFMERVGSTELVVARALWRSSFLKLVVVSTIEESISPMQEFSARCAVEYLRHMQNKVPKKYHYLKVVEVVGFAGSTVVEFITCVLEYVVSLEKFILNPHCPWNGELPSQYDDNFIPMQQLARESTIKMAAKLPPGVKFVVISLSPIFP</sequence>
<dbReference type="EMBL" id="CM045762">
    <property type="protein sequence ID" value="KAI8010404.1"/>
    <property type="molecule type" value="Genomic_DNA"/>
</dbReference>
<protein>
    <submittedName>
        <fullName evidence="1">Pentatricopeptide repeat-containing protein</fullName>
    </submittedName>
</protein>
<keyword evidence="2" id="KW-1185">Reference proteome</keyword>
<gene>
    <name evidence="1" type="ORF">LOK49_LG06G00137</name>
</gene>
<proteinExistence type="predicted"/>
<evidence type="ECO:0000313" key="2">
    <source>
        <dbReference type="Proteomes" id="UP001060215"/>
    </source>
</evidence>
<organism evidence="1 2">
    <name type="scientific">Camellia lanceoleosa</name>
    <dbReference type="NCBI Taxonomy" id="1840588"/>
    <lineage>
        <taxon>Eukaryota</taxon>
        <taxon>Viridiplantae</taxon>
        <taxon>Streptophyta</taxon>
        <taxon>Embryophyta</taxon>
        <taxon>Tracheophyta</taxon>
        <taxon>Spermatophyta</taxon>
        <taxon>Magnoliopsida</taxon>
        <taxon>eudicotyledons</taxon>
        <taxon>Gunneridae</taxon>
        <taxon>Pentapetalae</taxon>
        <taxon>asterids</taxon>
        <taxon>Ericales</taxon>
        <taxon>Theaceae</taxon>
        <taxon>Camellia</taxon>
    </lineage>
</organism>
<reference evidence="1 2" key="1">
    <citation type="journal article" date="2022" name="Plant J.">
        <title>Chromosome-level genome of Camellia lanceoleosa provides a valuable resource for understanding genome evolution and self-incompatibility.</title>
        <authorList>
            <person name="Gong W."/>
            <person name="Xiao S."/>
            <person name="Wang L."/>
            <person name="Liao Z."/>
            <person name="Chang Y."/>
            <person name="Mo W."/>
            <person name="Hu G."/>
            <person name="Li W."/>
            <person name="Zhao G."/>
            <person name="Zhu H."/>
            <person name="Hu X."/>
            <person name="Ji K."/>
            <person name="Xiang X."/>
            <person name="Song Q."/>
            <person name="Yuan D."/>
            <person name="Jin S."/>
            <person name="Zhang L."/>
        </authorList>
    </citation>
    <scope>NUCLEOTIDE SEQUENCE [LARGE SCALE GENOMIC DNA]</scope>
    <source>
        <strain evidence="1">SQ_2022a</strain>
    </source>
</reference>
<comment type="caution">
    <text evidence="1">The sequence shown here is derived from an EMBL/GenBank/DDBJ whole genome shotgun (WGS) entry which is preliminary data.</text>
</comment>
<evidence type="ECO:0000313" key="1">
    <source>
        <dbReference type="EMBL" id="KAI8010404.1"/>
    </source>
</evidence>
<accession>A0ACC0HBH9</accession>
<dbReference type="Proteomes" id="UP001060215">
    <property type="component" value="Chromosome 5"/>
</dbReference>